<dbReference type="Proteomes" id="UP000315385">
    <property type="component" value="Unassembled WGS sequence"/>
</dbReference>
<feature type="transmembrane region" description="Helical" evidence="1">
    <location>
        <begin position="65"/>
        <end position="87"/>
    </location>
</feature>
<feature type="transmembrane region" description="Helical" evidence="1">
    <location>
        <begin position="93"/>
        <end position="114"/>
    </location>
</feature>
<keyword evidence="1" id="KW-0812">Transmembrane</keyword>
<evidence type="ECO:0000313" key="2">
    <source>
        <dbReference type="EMBL" id="TQQ81813.1"/>
    </source>
</evidence>
<protein>
    <recommendedName>
        <fullName evidence="4">DUF5673 domain-containing protein</fullName>
    </recommendedName>
</protein>
<dbReference type="RefSeq" id="WP_142442467.1">
    <property type="nucleotide sequence ID" value="NZ_SESI01000001.1"/>
</dbReference>
<keyword evidence="3" id="KW-1185">Reference proteome</keyword>
<reference evidence="2 3" key="1">
    <citation type="submission" date="2019-02" db="EMBL/GenBank/DDBJ databases">
        <title>Halonotius sp. a new haloqrchaeon isolated from saline water.</title>
        <authorList>
            <person name="Duran-Viseras A."/>
            <person name="Sanchez-Porro C."/>
            <person name="Ventosa A."/>
        </authorList>
    </citation>
    <scope>NUCLEOTIDE SEQUENCE [LARGE SCALE GENOMIC DNA]</scope>
    <source>
        <strain evidence="2 3">F9-27</strain>
    </source>
</reference>
<feature type="transmembrane region" description="Helical" evidence="1">
    <location>
        <begin position="148"/>
        <end position="168"/>
    </location>
</feature>
<evidence type="ECO:0000256" key="1">
    <source>
        <dbReference type="SAM" id="Phobius"/>
    </source>
</evidence>
<name>A0A544QQU4_9EURY</name>
<gene>
    <name evidence="2" type="ORF">EWF95_02440</name>
</gene>
<evidence type="ECO:0000313" key="3">
    <source>
        <dbReference type="Proteomes" id="UP000315385"/>
    </source>
</evidence>
<dbReference type="EMBL" id="SESI01000001">
    <property type="protein sequence ID" value="TQQ81813.1"/>
    <property type="molecule type" value="Genomic_DNA"/>
</dbReference>
<comment type="caution">
    <text evidence="2">The sequence shown here is derived from an EMBL/GenBank/DDBJ whole genome shotgun (WGS) entry which is preliminary data.</text>
</comment>
<organism evidence="2 3">
    <name type="scientific">Halonotius roseus</name>
    <dbReference type="NCBI Taxonomy" id="2511997"/>
    <lineage>
        <taxon>Archaea</taxon>
        <taxon>Methanobacteriati</taxon>
        <taxon>Methanobacteriota</taxon>
        <taxon>Stenosarchaea group</taxon>
        <taxon>Halobacteria</taxon>
        <taxon>Halobacteriales</taxon>
        <taxon>Haloferacaceae</taxon>
        <taxon>Halonotius</taxon>
    </lineage>
</organism>
<keyword evidence="1" id="KW-0472">Membrane</keyword>
<feature type="transmembrane region" description="Helical" evidence="1">
    <location>
        <begin position="34"/>
        <end position="53"/>
    </location>
</feature>
<keyword evidence="1" id="KW-1133">Transmembrane helix</keyword>
<dbReference type="OrthoDB" id="343054at2157"/>
<evidence type="ECO:0008006" key="4">
    <source>
        <dbReference type="Google" id="ProtNLM"/>
    </source>
</evidence>
<dbReference type="AlphaFoldDB" id="A0A544QQU4"/>
<sequence>MDGRRLIEALLGVYVATLLLPTLAVTDWVAVRSASLGAILAAGLAIAGATALASTTVDDLLDRVASLPAAAALTLPPLAYIPYMIVADAEAEAVVTIAGLLALVPGIAVLLAAAGIRNRRLRARATEHAVVTIGDDDGESGLGRSIKVAAAAGLGLIGVGVAVSILAFDGFDGSSTLFTSLTGLSSLLFLFDNDGHELAVTDEGLRVDSSITPWDDLGSYRVTDEEIQIERAKWWLPSREIDREEIDDDAAFIEALDEFLPQTGDETEETGRATATAG</sequence>
<accession>A0A544QQU4</accession>
<proteinExistence type="predicted"/>